<dbReference type="STRING" id="71784.A0A1Y2BGU1"/>
<reference evidence="5 6" key="1">
    <citation type="submission" date="2016-07" db="EMBL/GenBank/DDBJ databases">
        <title>Pervasive Adenine N6-methylation of Active Genes in Fungi.</title>
        <authorList>
            <consortium name="DOE Joint Genome Institute"/>
            <person name="Mondo S.J."/>
            <person name="Dannebaum R.O."/>
            <person name="Kuo R.C."/>
            <person name="Labutti K."/>
            <person name="Haridas S."/>
            <person name="Kuo A."/>
            <person name="Salamov A."/>
            <person name="Ahrendt S.R."/>
            <person name="Lipzen A."/>
            <person name="Sullivan W."/>
            <person name="Andreopoulos W.B."/>
            <person name="Clum A."/>
            <person name="Lindquist E."/>
            <person name="Daum C."/>
            <person name="Ramamoorthy G.K."/>
            <person name="Gryganskyi A."/>
            <person name="Culley D."/>
            <person name="Magnuson J.K."/>
            <person name="James T.Y."/>
            <person name="O'Malley M.A."/>
            <person name="Stajich J.E."/>
            <person name="Spatafora J.W."/>
            <person name="Visel A."/>
            <person name="Grigoriev I.V."/>
        </authorList>
    </citation>
    <scope>NUCLEOTIDE SEQUENCE [LARGE SCALE GENOMIC DNA]</scope>
    <source>
        <strain evidence="5 6">68-887.2</strain>
    </source>
</reference>
<dbReference type="GO" id="GO:0005634">
    <property type="term" value="C:nucleus"/>
    <property type="evidence" value="ECO:0007669"/>
    <property type="project" value="UniProtKB-SubCell"/>
</dbReference>
<dbReference type="PROSITE" id="PS50013">
    <property type="entry name" value="CHROMO_2"/>
    <property type="match status" value="1"/>
</dbReference>
<feature type="domain" description="Chromo" evidence="4">
    <location>
        <begin position="292"/>
        <end position="348"/>
    </location>
</feature>
<accession>A0A1Y2BGU1</accession>
<proteinExistence type="predicted"/>
<dbReference type="Gene3D" id="2.40.50.40">
    <property type="match status" value="1"/>
</dbReference>
<dbReference type="InParanoid" id="A0A1Y2BGU1"/>
<dbReference type="InterPro" id="IPR023780">
    <property type="entry name" value="Chromo_domain"/>
</dbReference>
<comment type="caution">
    <text evidence="5">The sequence shown here is derived from an EMBL/GenBank/DDBJ whole genome shotgun (WGS) entry which is preliminary data.</text>
</comment>
<evidence type="ECO:0000313" key="6">
    <source>
        <dbReference type="Proteomes" id="UP000193986"/>
    </source>
</evidence>
<protein>
    <recommendedName>
        <fullName evidence="4">Chromo domain-containing protein</fullName>
    </recommendedName>
</protein>
<name>A0A1Y2BGU1_9TREE</name>
<organism evidence="5 6">
    <name type="scientific">Naematelia encephala</name>
    <dbReference type="NCBI Taxonomy" id="71784"/>
    <lineage>
        <taxon>Eukaryota</taxon>
        <taxon>Fungi</taxon>
        <taxon>Dikarya</taxon>
        <taxon>Basidiomycota</taxon>
        <taxon>Agaricomycotina</taxon>
        <taxon>Tremellomycetes</taxon>
        <taxon>Tremellales</taxon>
        <taxon>Naemateliaceae</taxon>
        <taxon>Naematelia</taxon>
    </lineage>
</organism>
<feature type="region of interest" description="Disordered" evidence="3">
    <location>
        <begin position="147"/>
        <end position="186"/>
    </location>
</feature>
<dbReference type="SUPFAM" id="SSF54160">
    <property type="entry name" value="Chromo domain-like"/>
    <property type="match status" value="1"/>
</dbReference>
<dbReference type="AlphaFoldDB" id="A0A1Y2BGU1"/>
<evidence type="ECO:0000256" key="1">
    <source>
        <dbReference type="ARBA" id="ARBA00004123"/>
    </source>
</evidence>
<dbReference type="PROSITE" id="PS00598">
    <property type="entry name" value="CHROMO_1"/>
    <property type="match status" value="1"/>
</dbReference>
<evidence type="ECO:0000256" key="2">
    <source>
        <dbReference type="ARBA" id="ARBA00023242"/>
    </source>
</evidence>
<evidence type="ECO:0000259" key="4">
    <source>
        <dbReference type="PROSITE" id="PS50013"/>
    </source>
</evidence>
<feature type="compositionally biased region" description="Basic and acidic residues" evidence="3">
    <location>
        <begin position="147"/>
        <end position="159"/>
    </location>
</feature>
<keyword evidence="6" id="KW-1185">Reference proteome</keyword>
<dbReference type="InterPro" id="IPR016197">
    <property type="entry name" value="Chromo-like_dom_sf"/>
</dbReference>
<gene>
    <name evidence="5" type="ORF">BCR39DRAFT_586415</name>
</gene>
<evidence type="ECO:0000256" key="3">
    <source>
        <dbReference type="SAM" id="MobiDB-lite"/>
    </source>
</evidence>
<dbReference type="Pfam" id="PF00385">
    <property type="entry name" value="Chromo"/>
    <property type="match status" value="1"/>
</dbReference>
<dbReference type="Proteomes" id="UP000193986">
    <property type="component" value="Unassembled WGS sequence"/>
</dbReference>
<keyword evidence="2" id="KW-0539">Nucleus</keyword>
<dbReference type="EMBL" id="MCFC01000005">
    <property type="protein sequence ID" value="ORY33800.1"/>
    <property type="molecule type" value="Genomic_DNA"/>
</dbReference>
<dbReference type="InterPro" id="IPR000953">
    <property type="entry name" value="Chromo/chromo_shadow_dom"/>
</dbReference>
<sequence>MTTPCSPDTWILLNSFDPYYVPSTQATPTAKLSVIPLSDSLPTTATLVDIGGFEPENPKSPSPPSKKCIIPVTQASFSQDESASPRHLLFPLPLTASESSLKNWQEPEVLSTLIDVTLQRDKVIRTLQDHVEKLEVQVKVLQEESVSKEDLNRTLDKKNTASQNSRSKAGRKKISPLPRVNRFGTGGTTTGLATELEALYPQTTPCSSNVALDLRQDEIISETQRVHWSCAGLDIDTSYTPETYVCPECSFILATAPYSNIAFAQQERCVRPDCILHMHKAPQVRDGDDERFRMERIIGRRELPRADPSSTKKFEYLVKWEDWEINDCTWEPADNIDNLEMHLGEFKEVCDHEDLDYRLPVVLLSEARSAWNETGILLSRTRPYSQGGVGVD</sequence>
<dbReference type="OrthoDB" id="2630497at2759"/>
<dbReference type="SMART" id="SM00298">
    <property type="entry name" value="CHROMO"/>
    <property type="match status" value="1"/>
</dbReference>
<dbReference type="GO" id="GO:0006338">
    <property type="term" value="P:chromatin remodeling"/>
    <property type="evidence" value="ECO:0007669"/>
    <property type="project" value="UniProtKB-ARBA"/>
</dbReference>
<comment type="subcellular location">
    <subcellularLocation>
        <location evidence="1">Nucleus</location>
    </subcellularLocation>
</comment>
<evidence type="ECO:0000313" key="5">
    <source>
        <dbReference type="EMBL" id="ORY33800.1"/>
    </source>
</evidence>
<dbReference type="InterPro" id="IPR023779">
    <property type="entry name" value="Chromodomain_CS"/>
</dbReference>